<evidence type="ECO:0000256" key="5">
    <source>
        <dbReference type="ARBA" id="ARBA00022605"/>
    </source>
</evidence>
<gene>
    <name evidence="11" type="ORF">LSG31_19740</name>
</gene>
<keyword evidence="6 9" id="KW-0808">Transferase</keyword>
<evidence type="ECO:0000256" key="1">
    <source>
        <dbReference type="ARBA" id="ARBA00004689"/>
    </source>
</evidence>
<comment type="similarity">
    <text evidence="2">Belongs to the alpha-IPM synthase/homocitrate synthase family. LeuA type 1 subfamily.</text>
</comment>
<evidence type="ECO:0000256" key="6">
    <source>
        <dbReference type="ARBA" id="ARBA00022679"/>
    </source>
</evidence>
<dbReference type="InterPro" id="IPR050073">
    <property type="entry name" value="2-IPM_HCS-like"/>
</dbReference>
<proteinExistence type="inferred from homology"/>
<dbReference type="PANTHER" id="PTHR10277">
    <property type="entry name" value="HOMOCITRATE SYNTHASE-RELATED"/>
    <property type="match status" value="1"/>
</dbReference>
<dbReference type="PROSITE" id="PS00815">
    <property type="entry name" value="AIPM_HOMOCIT_SYNTH_1"/>
    <property type="match status" value="1"/>
</dbReference>
<evidence type="ECO:0000259" key="10">
    <source>
        <dbReference type="PROSITE" id="PS50991"/>
    </source>
</evidence>
<dbReference type="InterPro" id="IPR000891">
    <property type="entry name" value="PYR_CT"/>
</dbReference>
<evidence type="ECO:0000256" key="2">
    <source>
        <dbReference type="ARBA" id="ARBA00009396"/>
    </source>
</evidence>
<dbReference type="RefSeq" id="WP_347436764.1">
    <property type="nucleotide sequence ID" value="NZ_CP089291.1"/>
</dbReference>
<dbReference type="EMBL" id="CP089291">
    <property type="protein sequence ID" value="UOF90072.1"/>
    <property type="molecule type" value="Genomic_DNA"/>
</dbReference>
<evidence type="ECO:0000313" key="11">
    <source>
        <dbReference type="EMBL" id="UOF90072.1"/>
    </source>
</evidence>
<dbReference type="EC" id="2.3.3.13" evidence="3"/>
<dbReference type="SUPFAM" id="SSF51569">
    <property type="entry name" value="Aldolase"/>
    <property type="match status" value="1"/>
</dbReference>
<dbReference type="InterPro" id="IPR054691">
    <property type="entry name" value="LeuA/HCS_post-cat"/>
</dbReference>
<dbReference type="PANTHER" id="PTHR10277:SF9">
    <property type="entry name" value="2-ISOPROPYLMALATE SYNTHASE 1, CHLOROPLASTIC-RELATED"/>
    <property type="match status" value="1"/>
</dbReference>
<evidence type="ECO:0000256" key="3">
    <source>
        <dbReference type="ARBA" id="ARBA00012973"/>
    </source>
</evidence>
<evidence type="ECO:0000256" key="8">
    <source>
        <dbReference type="ARBA" id="ARBA00023304"/>
    </source>
</evidence>
<protein>
    <recommendedName>
        <fullName evidence="3">2-isopropylmalate synthase</fullName>
        <ecNumber evidence="3">2.3.3.13</ecNumber>
    </recommendedName>
</protein>
<keyword evidence="12" id="KW-1185">Reference proteome</keyword>
<evidence type="ECO:0000256" key="4">
    <source>
        <dbReference type="ARBA" id="ARBA00022430"/>
    </source>
</evidence>
<dbReference type="Proteomes" id="UP000830167">
    <property type="component" value="Chromosome"/>
</dbReference>
<feature type="domain" description="Pyruvate carboxyltransferase" evidence="10">
    <location>
        <begin position="6"/>
        <end position="267"/>
    </location>
</feature>
<evidence type="ECO:0000256" key="9">
    <source>
        <dbReference type="RuleBase" id="RU003523"/>
    </source>
</evidence>
<dbReference type="Gene3D" id="3.20.20.70">
    <property type="entry name" value="Aldolase class I"/>
    <property type="match status" value="1"/>
</dbReference>
<keyword evidence="8" id="KW-0100">Branched-chain amino acid biosynthesis</keyword>
<accession>A0ABY4CHS7</accession>
<name>A0ABY4CHS7_9BACL</name>
<dbReference type="Pfam" id="PF22617">
    <property type="entry name" value="HCS_D2"/>
    <property type="match status" value="1"/>
</dbReference>
<keyword evidence="7" id="KW-0464">Manganese</keyword>
<dbReference type="PROSITE" id="PS00816">
    <property type="entry name" value="AIPM_HOMOCIT_SYNTH_2"/>
    <property type="match status" value="1"/>
</dbReference>
<dbReference type="Gene3D" id="1.10.238.260">
    <property type="match status" value="1"/>
</dbReference>
<dbReference type="InterPro" id="IPR002034">
    <property type="entry name" value="AIPM/Hcit_synth_CS"/>
</dbReference>
<evidence type="ECO:0000256" key="7">
    <source>
        <dbReference type="ARBA" id="ARBA00023211"/>
    </source>
</evidence>
<dbReference type="InterPro" id="IPR013785">
    <property type="entry name" value="Aldolase_TIM"/>
</dbReference>
<reference evidence="11" key="1">
    <citation type="submission" date="2021-12" db="EMBL/GenBank/DDBJ databases">
        <title>Alicyclobacillaceae gen. nov., sp. nov., isolated from chalcocite enrichment system.</title>
        <authorList>
            <person name="Jiang Z."/>
        </authorList>
    </citation>
    <scope>NUCLEOTIDE SEQUENCE</scope>
    <source>
        <strain evidence="11">MYW30-H2</strain>
    </source>
</reference>
<sequence>MSKRLISFLDTTLRDGEQAPGNAMTPEQKLKLALMLEDAGVDTIETGFPASSHVDFLATQMISSRLKKASFATFSRTQVKDVKIALDAGGHSDRHLVMLVATGSDLHLKNKRHITREEGLAEITEAVTYAKEQGLTNIAVGIEDASRAQYDYIEAITRISIQAGANQIILADTTGYATPTSFGNLIRYVREIVGPNIKVSTHCHNDLGLGVANALEGIKAGADEIQATIGGIGERAGNTSLEQVAAFLYYKGDEYELGTTIQLDKLYKIYLTLRDLIKLEECRMQPLFGKYVFSTAAGIHQQGILNDPDTYEYVKPMDIGRERQLLVTRHSGRTIIRHLLQELGVSPSDKEINHLYEKFINHSSSCDDLITFTQKIQNELEFQTFEVGVL</sequence>
<comment type="pathway">
    <text evidence="1">Amino-acid biosynthesis; L-leucine biosynthesis; L-leucine from 3-methyl-2-oxobutanoate: step 1/4.</text>
</comment>
<keyword evidence="4" id="KW-0432">Leucine biosynthesis</keyword>
<dbReference type="Pfam" id="PF00682">
    <property type="entry name" value="HMGL-like"/>
    <property type="match status" value="1"/>
</dbReference>
<evidence type="ECO:0000313" key="12">
    <source>
        <dbReference type="Proteomes" id="UP000830167"/>
    </source>
</evidence>
<organism evidence="11 12">
    <name type="scientific">Fodinisporobacter ferrooxydans</name>
    <dbReference type="NCBI Taxonomy" id="2901836"/>
    <lineage>
        <taxon>Bacteria</taxon>
        <taxon>Bacillati</taxon>
        <taxon>Bacillota</taxon>
        <taxon>Bacilli</taxon>
        <taxon>Bacillales</taxon>
        <taxon>Alicyclobacillaceae</taxon>
        <taxon>Fodinisporobacter</taxon>
    </lineage>
</organism>
<dbReference type="PROSITE" id="PS50991">
    <property type="entry name" value="PYR_CT"/>
    <property type="match status" value="1"/>
</dbReference>
<keyword evidence="5" id="KW-0028">Amino-acid biosynthesis</keyword>